<dbReference type="EMBL" id="LR134182">
    <property type="protein sequence ID" value="VEB42955.1"/>
    <property type="molecule type" value="Genomic_DNA"/>
</dbReference>
<evidence type="ECO:0000313" key="2">
    <source>
        <dbReference type="EMBL" id="VEB42955.1"/>
    </source>
</evidence>
<proteinExistence type="predicted"/>
<evidence type="ECO:0000256" key="1">
    <source>
        <dbReference type="SAM" id="MobiDB-lite"/>
    </source>
</evidence>
<feature type="compositionally biased region" description="Polar residues" evidence="1">
    <location>
        <begin position="69"/>
        <end position="82"/>
    </location>
</feature>
<feature type="region of interest" description="Disordered" evidence="1">
    <location>
        <begin position="61"/>
        <end position="82"/>
    </location>
</feature>
<gene>
    <name evidence="2" type="ORF">NCTC9695_03409</name>
</gene>
<name>A0A3S4HIV3_CHRVL</name>
<organism evidence="2 3">
    <name type="scientific">Chromobacterium violaceum</name>
    <dbReference type="NCBI Taxonomy" id="536"/>
    <lineage>
        <taxon>Bacteria</taxon>
        <taxon>Pseudomonadati</taxon>
        <taxon>Pseudomonadota</taxon>
        <taxon>Betaproteobacteria</taxon>
        <taxon>Neisseriales</taxon>
        <taxon>Chromobacteriaceae</taxon>
        <taxon>Chromobacterium</taxon>
    </lineage>
</organism>
<dbReference type="Proteomes" id="UP000275777">
    <property type="component" value="Chromosome"/>
</dbReference>
<dbReference type="AlphaFoldDB" id="A0A3S4HIV3"/>
<evidence type="ECO:0000313" key="3">
    <source>
        <dbReference type="Proteomes" id="UP000275777"/>
    </source>
</evidence>
<sequence>MSIEQLQQQINELNGVVAGLRADLGVIQQQLCEQSAQLPQAIKAAIANELRPGGVLYRARSGDGARGLRTSTPNSGTSPVAQPEVGSTITVFLPEGQAQAQVVGTYPTR</sequence>
<reference evidence="2 3" key="1">
    <citation type="submission" date="2018-12" db="EMBL/GenBank/DDBJ databases">
        <authorList>
            <consortium name="Pathogen Informatics"/>
        </authorList>
    </citation>
    <scope>NUCLEOTIDE SEQUENCE [LARGE SCALE GENOMIC DNA]</scope>
    <source>
        <strain evidence="2 3">NCTC9695</strain>
    </source>
</reference>
<accession>A0A3S4HIV3</accession>
<protein>
    <submittedName>
        <fullName evidence="2">Uncharacterized protein</fullName>
    </submittedName>
</protein>